<dbReference type="AlphaFoldDB" id="A0A4Y1WUT7"/>
<dbReference type="EMBL" id="AP019735">
    <property type="protein sequence ID" value="BBL03878.1"/>
    <property type="molecule type" value="Genomic_DNA"/>
</dbReference>
<organism evidence="1 2">
    <name type="scientific">Alistipes communis</name>
    <dbReference type="NCBI Taxonomy" id="2585118"/>
    <lineage>
        <taxon>Bacteria</taxon>
        <taxon>Pseudomonadati</taxon>
        <taxon>Bacteroidota</taxon>
        <taxon>Bacteroidia</taxon>
        <taxon>Bacteroidales</taxon>
        <taxon>Rikenellaceae</taxon>
        <taxon>Alistipes</taxon>
    </lineage>
</organism>
<dbReference type="RefSeq" id="WP_162502276.1">
    <property type="nucleotide sequence ID" value="NZ_AP019735.1"/>
</dbReference>
<dbReference type="GeneID" id="78343397"/>
<proteinExistence type="predicted"/>
<evidence type="ECO:0000313" key="2">
    <source>
        <dbReference type="Proteomes" id="UP000318946"/>
    </source>
</evidence>
<sequence>MLSYVFTLRMIDAADELRRFDLFDVEAYDEVLAQVNRDLTDGTIPPFEARIV</sequence>
<name>A0A4Y1WUT7_9BACT</name>
<protein>
    <submittedName>
        <fullName evidence="1">Uncharacterized protein</fullName>
    </submittedName>
</protein>
<gene>
    <name evidence="1" type="ORF">A5CBH24_11910</name>
</gene>
<reference evidence="2" key="1">
    <citation type="submission" date="2019-06" db="EMBL/GenBank/DDBJ databases">
        <title>Alistipes onderdonkii subsp. vulgaris subsp. nov., Alistipes dispar sp. nov. and Alistipes communis sp. nov., isolated from human faeces, and creation of Alistipes onderdonkii subsp. onderdonkii subsp. nov.</title>
        <authorList>
            <person name="Sakamoto M."/>
            <person name="Ikeyama N."/>
            <person name="Ogata Y."/>
            <person name="Suda W."/>
            <person name="Iino T."/>
            <person name="Hattori M."/>
            <person name="Ohkuma M."/>
        </authorList>
    </citation>
    <scope>NUCLEOTIDE SEQUENCE [LARGE SCALE GENOMIC DNA]</scope>
    <source>
        <strain evidence="2">5CBH24</strain>
    </source>
</reference>
<keyword evidence="2" id="KW-1185">Reference proteome</keyword>
<dbReference type="Proteomes" id="UP000318946">
    <property type="component" value="Chromosome"/>
</dbReference>
<accession>A0A4Y1WUT7</accession>
<evidence type="ECO:0000313" key="1">
    <source>
        <dbReference type="EMBL" id="BBL03878.1"/>
    </source>
</evidence>
<dbReference type="KEGG" id="acou:A5CBH24_11910"/>